<reference evidence="1 2" key="1">
    <citation type="submission" date="2022-01" db="EMBL/GenBank/DDBJ databases">
        <title>Flavihumibacter sp. nov., isolated from sediment of a river.</title>
        <authorList>
            <person name="Liu H."/>
        </authorList>
    </citation>
    <scope>NUCLEOTIDE SEQUENCE [LARGE SCALE GENOMIC DNA]</scope>
    <source>
        <strain evidence="1 2">RY-1</strain>
    </source>
</reference>
<organism evidence="1 2">
    <name type="scientific">Flavihumibacter fluminis</name>
    <dbReference type="NCBI Taxonomy" id="2909236"/>
    <lineage>
        <taxon>Bacteria</taxon>
        <taxon>Pseudomonadati</taxon>
        <taxon>Bacteroidota</taxon>
        <taxon>Chitinophagia</taxon>
        <taxon>Chitinophagales</taxon>
        <taxon>Chitinophagaceae</taxon>
        <taxon>Flavihumibacter</taxon>
    </lineage>
</organism>
<proteinExistence type="predicted"/>
<comment type="caution">
    <text evidence="1">The sequence shown here is derived from an EMBL/GenBank/DDBJ whole genome shotgun (WGS) entry which is preliminary data.</text>
</comment>
<evidence type="ECO:0000313" key="1">
    <source>
        <dbReference type="EMBL" id="MCF1713929.1"/>
    </source>
</evidence>
<dbReference type="RefSeq" id="WP_234864456.1">
    <property type="nucleotide sequence ID" value="NZ_JAKEVY010000001.1"/>
</dbReference>
<gene>
    <name evidence="1" type="ORF">L0U88_04700</name>
</gene>
<dbReference type="Proteomes" id="UP001200145">
    <property type="component" value="Unassembled WGS sequence"/>
</dbReference>
<accession>A0ABS9BFJ9</accession>
<evidence type="ECO:0008006" key="3">
    <source>
        <dbReference type="Google" id="ProtNLM"/>
    </source>
</evidence>
<name>A0ABS9BFJ9_9BACT</name>
<evidence type="ECO:0000313" key="2">
    <source>
        <dbReference type="Proteomes" id="UP001200145"/>
    </source>
</evidence>
<keyword evidence="2" id="KW-1185">Reference proteome</keyword>
<protein>
    <recommendedName>
        <fullName evidence="3">DUF4468 domain-containing protein</fullName>
    </recommendedName>
</protein>
<sequence>MKGGFFRVWLLLLVAGNFWWEEAVAQRFDWRSRIDDLVYKADSLSLVSQQTFHIQKFLSDDRPIRETWHYTVSEGRVVIFEIHYFVDTIEYLEVYYLDRDQVVCTEQYVIEYPAQQDDRIRWGAVRFFQGPSVKQFVTMGTVPDEYSRLSSYDLWSRFKSRYRELTAQRTLQEKNTKGAIFAP</sequence>
<dbReference type="EMBL" id="JAKEVY010000001">
    <property type="protein sequence ID" value="MCF1713929.1"/>
    <property type="molecule type" value="Genomic_DNA"/>
</dbReference>